<dbReference type="Gene3D" id="1.20.1250.20">
    <property type="entry name" value="MFS general substrate transporter like domains"/>
    <property type="match status" value="1"/>
</dbReference>
<evidence type="ECO:0000256" key="9">
    <source>
        <dbReference type="SAM" id="Phobius"/>
    </source>
</evidence>
<evidence type="ECO:0000256" key="7">
    <source>
        <dbReference type="RuleBase" id="RU003346"/>
    </source>
</evidence>
<evidence type="ECO:0000259" key="10">
    <source>
        <dbReference type="PROSITE" id="PS50850"/>
    </source>
</evidence>
<dbReference type="PANTHER" id="PTHR48022">
    <property type="entry name" value="PLASTIDIC GLUCOSE TRANSPORTER 4"/>
    <property type="match status" value="1"/>
</dbReference>
<name>A0AAD6CL66_9EURO</name>
<comment type="caution">
    <text evidence="11">The sequence shown here is derived from an EMBL/GenBank/DDBJ whole genome shotgun (WGS) entry which is preliminary data.</text>
</comment>
<feature type="transmembrane region" description="Helical" evidence="9">
    <location>
        <begin position="305"/>
        <end position="326"/>
    </location>
</feature>
<reference evidence="11 12" key="1">
    <citation type="journal article" date="2023" name="IMA Fungus">
        <title>Comparative genomic study of the Penicillium genus elucidates a diverse pangenome and 15 lateral gene transfer events.</title>
        <authorList>
            <person name="Petersen C."/>
            <person name="Sorensen T."/>
            <person name="Nielsen M.R."/>
            <person name="Sondergaard T.E."/>
            <person name="Sorensen J.L."/>
            <person name="Fitzpatrick D.A."/>
            <person name="Frisvad J.C."/>
            <person name="Nielsen K.L."/>
        </authorList>
    </citation>
    <scope>NUCLEOTIDE SEQUENCE [LARGE SCALE GENOMIC DNA]</scope>
    <source>
        <strain evidence="11 12">IBT 35679</strain>
    </source>
</reference>
<feature type="compositionally biased region" description="Basic and acidic residues" evidence="8">
    <location>
        <begin position="484"/>
        <end position="497"/>
    </location>
</feature>
<feature type="transmembrane region" description="Helical" evidence="9">
    <location>
        <begin position="147"/>
        <end position="164"/>
    </location>
</feature>
<dbReference type="EMBL" id="JAQIZZ010000008">
    <property type="protein sequence ID" value="KAJ5525613.1"/>
    <property type="molecule type" value="Genomic_DNA"/>
</dbReference>
<dbReference type="InterPro" id="IPR020846">
    <property type="entry name" value="MFS_dom"/>
</dbReference>
<dbReference type="PROSITE" id="PS00217">
    <property type="entry name" value="SUGAR_TRANSPORT_2"/>
    <property type="match status" value="1"/>
</dbReference>
<feature type="transmembrane region" description="Helical" evidence="9">
    <location>
        <begin position="57"/>
        <end position="76"/>
    </location>
</feature>
<feature type="compositionally biased region" description="Polar residues" evidence="8">
    <location>
        <begin position="498"/>
        <end position="518"/>
    </location>
</feature>
<dbReference type="PROSITE" id="PS50850">
    <property type="entry name" value="MFS"/>
    <property type="match status" value="1"/>
</dbReference>
<evidence type="ECO:0000313" key="11">
    <source>
        <dbReference type="EMBL" id="KAJ5525613.1"/>
    </source>
</evidence>
<keyword evidence="11" id="KW-0762">Sugar transport</keyword>
<dbReference type="SUPFAM" id="SSF103473">
    <property type="entry name" value="MFS general substrate transporter"/>
    <property type="match status" value="1"/>
</dbReference>
<feature type="transmembrane region" description="Helical" evidence="9">
    <location>
        <begin position="12"/>
        <end position="37"/>
    </location>
</feature>
<feature type="transmembrane region" description="Helical" evidence="9">
    <location>
        <begin position="333"/>
        <end position="356"/>
    </location>
</feature>
<dbReference type="InterPro" id="IPR005828">
    <property type="entry name" value="MFS_sugar_transport-like"/>
</dbReference>
<evidence type="ECO:0000256" key="3">
    <source>
        <dbReference type="ARBA" id="ARBA00022448"/>
    </source>
</evidence>
<dbReference type="FunFam" id="1.20.1250.20:FF:000090">
    <property type="entry name" value="MFS sugar transporter, putative"/>
    <property type="match status" value="1"/>
</dbReference>
<dbReference type="PANTHER" id="PTHR48022:SF4">
    <property type="entry name" value="MAJOR FACILITATOR SUPERFAMILY (MFS) PROFILE DOMAIN-CONTAINING PROTEIN-RELATED"/>
    <property type="match status" value="1"/>
</dbReference>
<feature type="transmembrane region" description="Helical" evidence="9">
    <location>
        <begin position="439"/>
        <end position="458"/>
    </location>
</feature>
<sequence>MGRKLGLIRAAYLASASCMGSFAFAFDTGIISGVLSLTSFQEDFGYSHYTKAQKTTVNSNAVSILQGGAFFGCFLISPIASYLGRRTGLIISSLVFTLGTILQVINTHTLGTFYAGRVVAGLGIGAATVLIPMFAAEMSPKEFRGRLGACFQLFFALGVMIAYWTTYAVSKDQASGTSQWQTALGLQLLGSTLLLAGMCTVKESARWLASKGKLEKARESLKWVRGGEETEELEREFQEILAGIEEEARVKENLTFKELLLPANRYRLFIAITIQLSAQLTGNTSLAYYATQIFSAVGAGGASKLVTGCFGIVKVVGVSTFQLFVLDRVGRRVPFMAGAFAMGSFMLIIACILATHPVSSTTTSSGPTSAGIACIIMTYAEAFSYNMSWGPLPWLYVGEIFSSRTREVGLTVGAASQWLFNFMMSQVTPHAITNIEWRMFLMFAIFNYAIVGYSWLVLKETSQHSLEEMQEVFGGKTIAEKKLEDVEHAEHAGDETKGQSIPETVQPVSSPTKQTAKE</sequence>
<dbReference type="NCBIfam" id="TIGR00879">
    <property type="entry name" value="SP"/>
    <property type="match status" value="1"/>
</dbReference>
<evidence type="ECO:0000256" key="6">
    <source>
        <dbReference type="ARBA" id="ARBA00023136"/>
    </source>
</evidence>
<dbReference type="AlphaFoldDB" id="A0AAD6CL66"/>
<feature type="transmembrane region" description="Helical" evidence="9">
    <location>
        <begin position="111"/>
        <end position="135"/>
    </location>
</feature>
<dbReference type="InterPro" id="IPR036259">
    <property type="entry name" value="MFS_trans_sf"/>
</dbReference>
<dbReference type="PRINTS" id="PR00171">
    <property type="entry name" value="SUGRTRNSPORT"/>
</dbReference>
<keyword evidence="3 7" id="KW-0813">Transport</keyword>
<feature type="transmembrane region" description="Helical" evidence="9">
    <location>
        <begin position="88"/>
        <end position="105"/>
    </location>
</feature>
<keyword evidence="12" id="KW-1185">Reference proteome</keyword>
<dbReference type="InterPro" id="IPR050360">
    <property type="entry name" value="MFS_Sugar_Transporters"/>
</dbReference>
<feature type="region of interest" description="Disordered" evidence="8">
    <location>
        <begin position="484"/>
        <end position="518"/>
    </location>
</feature>
<keyword evidence="6 9" id="KW-0472">Membrane</keyword>
<evidence type="ECO:0000256" key="4">
    <source>
        <dbReference type="ARBA" id="ARBA00022692"/>
    </source>
</evidence>
<dbReference type="Proteomes" id="UP001220324">
    <property type="component" value="Unassembled WGS sequence"/>
</dbReference>
<evidence type="ECO:0000313" key="12">
    <source>
        <dbReference type="Proteomes" id="UP001220324"/>
    </source>
</evidence>
<evidence type="ECO:0000256" key="2">
    <source>
        <dbReference type="ARBA" id="ARBA00010992"/>
    </source>
</evidence>
<evidence type="ECO:0000256" key="8">
    <source>
        <dbReference type="SAM" id="MobiDB-lite"/>
    </source>
</evidence>
<dbReference type="Pfam" id="PF00083">
    <property type="entry name" value="Sugar_tr"/>
    <property type="match status" value="1"/>
</dbReference>
<gene>
    <name evidence="11" type="ORF">N7494_012263</name>
</gene>
<evidence type="ECO:0000256" key="5">
    <source>
        <dbReference type="ARBA" id="ARBA00022989"/>
    </source>
</evidence>
<dbReference type="InterPro" id="IPR005829">
    <property type="entry name" value="Sugar_transporter_CS"/>
</dbReference>
<comment type="similarity">
    <text evidence="2 7">Belongs to the major facilitator superfamily. Sugar transporter (TC 2.A.1.1) family.</text>
</comment>
<dbReference type="GO" id="GO:0005351">
    <property type="term" value="F:carbohydrate:proton symporter activity"/>
    <property type="evidence" value="ECO:0007669"/>
    <property type="project" value="TreeGrafter"/>
</dbReference>
<accession>A0AAD6CL66</accession>
<keyword evidence="5 9" id="KW-1133">Transmembrane helix</keyword>
<comment type="subcellular location">
    <subcellularLocation>
        <location evidence="1">Membrane</location>
        <topology evidence="1">Multi-pass membrane protein</topology>
    </subcellularLocation>
</comment>
<evidence type="ECO:0000256" key="1">
    <source>
        <dbReference type="ARBA" id="ARBA00004141"/>
    </source>
</evidence>
<feature type="domain" description="Major facilitator superfamily (MFS) profile" evidence="10">
    <location>
        <begin position="13"/>
        <end position="462"/>
    </location>
</feature>
<dbReference type="InterPro" id="IPR003663">
    <property type="entry name" value="Sugar/inositol_transpt"/>
</dbReference>
<proteinExistence type="inferred from homology"/>
<feature type="transmembrane region" description="Helical" evidence="9">
    <location>
        <begin position="184"/>
        <end position="201"/>
    </location>
</feature>
<keyword evidence="4 9" id="KW-0812">Transmembrane</keyword>
<organism evidence="11 12">
    <name type="scientific">Penicillium frequentans</name>
    <dbReference type="NCBI Taxonomy" id="3151616"/>
    <lineage>
        <taxon>Eukaryota</taxon>
        <taxon>Fungi</taxon>
        <taxon>Dikarya</taxon>
        <taxon>Ascomycota</taxon>
        <taxon>Pezizomycotina</taxon>
        <taxon>Eurotiomycetes</taxon>
        <taxon>Eurotiomycetidae</taxon>
        <taxon>Eurotiales</taxon>
        <taxon>Aspergillaceae</taxon>
        <taxon>Penicillium</taxon>
    </lineage>
</organism>
<dbReference type="GO" id="GO:0016020">
    <property type="term" value="C:membrane"/>
    <property type="evidence" value="ECO:0007669"/>
    <property type="project" value="UniProtKB-SubCell"/>
</dbReference>
<feature type="transmembrane region" description="Helical" evidence="9">
    <location>
        <begin position="268"/>
        <end position="290"/>
    </location>
</feature>
<protein>
    <submittedName>
        <fullName evidence="11">MFS sugar transporter</fullName>
    </submittedName>
</protein>